<dbReference type="InterPro" id="IPR002133">
    <property type="entry name" value="S-AdoMet_synthetase"/>
</dbReference>
<dbReference type="OMA" id="ASYMARY"/>
<dbReference type="UniPathway" id="UPA00315">
    <property type="reaction ID" value="UER00080"/>
</dbReference>
<dbReference type="AlphaFoldDB" id="A0A0K3APZ1"/>
<evidence type="ECO:0000256" key="1">
    <source>
        <dbReference type="ARBA" id="ARBA00005224"/>
    </source>
</evidence>
<evidence type="ECO:0000256" key="7">
    <source>
        <dbReference type="ARBA" id="ARBA00022840"/>
    </source>
</evidence>
<keyword evidence="8 10" id="KW-0460">Magnesium</keyword>
<evidence type="ECO:0000313" key="16">
    <source>
        <dbReference type="Proteomes" id="UP000002899"/>
    </source>
</evidence>
<reference evidence="15 16" key="3">
    <citation type="journal article" date="2016" name="Sci. Rep.">
        <title>Genome-wide diversity and gene expression profiling of Babesia microti isolates identify polymorphic genes that mediate host-pathogen interactions.</title>
        <authorList>
            <person name="Silva J.C."/>
            <person name="Cornillot E."/>
            <person name="McCracken C."/>
            <person name="Usmani-Brown S."/>
            <person name="Dwivedi A."/>
            <person name="Ifeonu O.O."/>
            <person name="Crabtree J."/>
            <person name="Gotia H.T."/>
            <person name="Virji A.Z."/>
            <person name="Reynes C."/>
            <person name="Colinge J."/>
            <person name="Kumar V."/>
            <person name="Lawres L."/>
            <person name="Pazzi J.E."/>
            <person name="Pablo J.V."/>
            <person name="Hung C."/>
            <person name="Brancato J."/>
            <person name="Kumari P."/>
            <person name="Orvis J."/>
            <person name="Tretina K."/>
            <person name="Chibucos M."/>
            <person name="Ott S."/>
            <person name="Sadzewicz L."/>
            <person name="Sengamalay N."/>
            <person name="Shetty A.C."/>
            <person name="Su Q."/>
            <person name="Tallon L."/>
            <person name="Fraser C.M."/>
            <person name="Frutos R."/>
            <person name="Molina D.M."/>
            <person name="Krause P.J."/>
            <person name="Ben Mamoun C."/>
        </authorList>
    </citation>
    <scope>NUCLEOTIDE SEQUENCE [LARGE SCALE GENOMIC DNA]</scope>
    <source>
        <strain evidence="15 16">RI</strain>
    </source>
</reference>
<dbReference type="GO" id="GO:0006556">
    <property type="term" value="P:S-adenosylmethionine biosynthetic process"/>
    <property type="evidence" value="ECO:0007669"/>
    <property type="project" value="UniProtKB-UniPathway"/>
</dbReference>
<evidence type="ECO:0000256" key="5">
    <source>
        <dbReference type="ARBA" id="ARBA00022723"/>
    </source>
</evidence>
<comment type="function">
    <text evidence="10">Catalyzes the formation of S-adenosylmethionine from methionine and ATP.</text>
</comment>
<dbReference type="GO" id="GO:0046872">
    <property type="term" value="F:metal ion binding"/>
    <property type="evidence" value="ECO:0007669"/>
    <property type="project" value="UniProtKB-KW"/>
</dbReference>
<keyword evidence="3 10" id="KW-0554">One-carbon metabolism</keyword>
<accession>A0A0K3APZ1</accession>
<evidence type="ECO:0000256" key="9">
    <source>
        <dbReference type="ARBA" id="ARBA00022958"/>
    </source>
</evidence>
<dbReference type="Pfam" id="PF02772">
    <property type="entry name" value="S-AdoMet_synt_M"/>
    <property type="match status" value="1"/>
</dbReference>
<dbReference type="Pfam" id="PF02773">
    <property type="entry name" value="S-AdoMet_synt_C"/>
    <property type="match status" value="1"/>
</dbReference>
<dbReference type="RefSeq" id="XP_012649563.1">
    <property type="nucleotide sequence ID" value="XM_012794109.1"/>
</dbReference>
<comment type="similarity">
    <text evidence="2 11">Belongs to the AdoMet synthase family.</text>
</comment>
<evidence type="ECO:0000259" key="14">
    <source>
        <dbReference type="Pfam" id="PF02773"/>
    </source>
</evidence>
<keyword evidence="9 10" id="KW-0630">Potassium</keyword>
<dbReference type="GeneID" id="24425601"/>
<dbReference type="InterPro" id="IPR022636">
    <property type="entry name" value="S-AdoMet_synthetase_sfam"/>
</dbReference>
<reference evidence="15 16" key="1">
    <citation type="journal article" date="2012" name="Nucleic Acids Res.">
        <title>Sequencing of the smallest Apicomplexan genome from the human pathogen Babesia microti.</title>
        <authorList>
            <person name="Cornillot E."/>
            <person name="Hadj-Kaddour K."/>
            <person name="Dassouli A."/>
            <person name="Noel B."/>
            <person name="Ranwez V."/>
            <person name="Vacherie B."/>
            <person name="Augagneur Y."/>
            <person name="Bres V."/>
            <person name="Duclos A."/>
            <person name="Randazzo S."/>
            <person name="Carcy B."/>
            <person name="Debierre-Grockiego F."/>
            <person name="Delbecq S."/>
            <person name="Moubri-Menage K."/>
            <person name="Shams-Eldin H."/>
            <person name="Usmani-Brown S."/>
            <person name="Bringaud F."/>
            <person name="Wincker P."/>
            <person name="Vivares C.P."/>
            <person name="Schwarz R.T."/>
            <person name="Schetters T.P."/>
            <person name="Krause P.J."/>
            <person name="Gorenflot A."/>
            <person name="Berry V."/>
            <person name="Barbe V."/>
            <person name="Ben Mamoun C."/>
        </authorList>
    </citation>
    <scope>NUCLEOTIDE SEQUENCE [LARGE SCALE GENOMIC DNA]</scope>
    <source>
        <strain evidence="15 16">RI</strain>
    </source>
</reference>
<keyword evidence="6 10" id="KW-0547">Nucleotide-binding</keyword>
<dbReference type="VEuPathDB" id="PiroplasmaDB:BMR1_03g04775"/>
<dbReference type="FunFam" id="3.30.300.10:FF:000003">
    <property type="entry name" value="S-adenosylmethionine synthase"/>
    <property type="match status" value="1"/>
</dbReference>
<dbReference type="InterPro" id="IPR022628">
    <property type="entry name" value="S-AdoMet_synt_N"/>
</dbReference>
<keyword evidence="16" id="KW-1185">Reference proteome</keyword>
<keyword evidence="5 10" id="KW-0479">Metal-binding</keyword>
<dbReference type="CDD" id="cd18079">
    <property type="entry name" value="S-AdoMet_synt"/>
    <property type="match status" value="1"/>
</dbReference>
<evidence type="ECO:0000256" key="10">
    <source>
        <dbReference type="RuleBase" id="RU000541"/>
    </source>
</evidence>
<reference evidence="15 16" key="2">
    <citation type="journal article" date="2013" name="PLoS ONE">
        <title>Whole genome mapping and re-organization of the nuclear and mitochondrial genomes of Babesia microti isolates.</title>
        <authorList>
            <person name="Cornillot E."/>
            <person name="Dassouli A."/>
            <person name="Garg A."/>
            <person name="Pachikara N."/>
            <person name="Randazzo S."/>
            <person name="Depoix D."/>
            <person name="Carcy B."/>
            <person name="Delbecq S."/>
            <person name="Frutos R."/>
            <person name="Silva J.C."/>
            <person name="Sutton R."/>
            <person name="Krause P.J."/>
            <person name="Mamoun C.B."/>
        </authorList>
    </citation>
    <scope>NUCLEOTIDE SEQUENCE [LARGE SCALE GENOMIC DNA]</scope>
    <source>
        <strain evidence="15 16">RI</strain>
    </source>
</reference>
<dbReference type="Gene3D" id="3.30.300.10">
    <property type="match status" value="3"/>
</dbReference>
<sequence length="404" mass="44601">MKNDFNSVELPGHFLFTSESVNEGHPDKLCDQISDSILDACLEQDPESKVACEVCTKRGMVMVFGEISTNAKVNYEEVVRNVVKNVGYDSEDKGIDYKTMDVIINLDQQSHEIAQAVHLGKDADNTCAGDQGIMFGYATDETPEYMPLSHSLATGLGKRLKDVRLSGLLPYLGPDGKTQITVEYIKEGYGSIKPIRVHTVLISQQHSANVSNDKLREDLMTHVVKAVIPPHFLDDKTKYYLNPSGHFVVGGPSSDAGLTGRKVIVDTYGGWGAHGGGCFSGKDGTKVDRSAAYYARKVAKSLVANGFCRRALVQVSYSIGIRSPLSLHVDSYNTCIEGFTDLDLEQIAVRNFDFSVGNIIKELQLKKPIYSQTGVYGHFGKDNPEYLWENVKDLSHELTHKPKR</sequence>
<organism evidence="15 16">
    <name type="scientific">Babesia microti (strain RI)</name>
    <dbReference type="NCBI Taxonomy" id="1133968"/>
    <lineage>
        <taxon>Eukaryota</taxon>
        <taxon>Sar</taxon>
        <taxon>Alveolata</taxon>
        <taxon>Apicomplexa</taxon>
        <taxon>Aconoidasida</taxon>
        <taxon>Piroplasmida</taxon>
        <taxon>Babesiidae</taxon>
        <taxon>Babesia</taxon>
    </lineage>
</organism>
<dbReference type="KEGG" id="bmic:BMR1_03g04775"/>
<dbReference type="Proteomes" id="UP000002899">
    <property type="component" value="Chromosome III"/>
</dbReference>
<evidence type="ECO:0000256" key="3">
    <source>
        <dbReference type="ARBA" id="ARBA00022563"/>
    </source>
</evidence>
<dbReference type="NCBIfam" id="TIGR01034">
    <property type="entry name" value="metK"/>
    <property type="match status" value="1"/>
</dbReference>
<feature type="domain" description="S-adenosylmethionine synthetase N-terminal" evidence="12">
    <location>
        <begin position="14"/>
        <end position="110"/>
    </location>
</feature>
<evidence type="ECO:0000256" key="6">
    <source>
        <dbReference type="ARBA" id="ARBA00022741"/>
    </source>
</evidence>
<comment type="cofactor">
    <cofactor evidence="10">
        <name>Mg(2+)</name>
        <dbReference type="ChEBI" id="CHEBI:18420"/>
    </cofactor>
    <text evidence="10">Binds 2 magnesium ions per subunit. The magnesium ions interact primarily with the substrate.</text>
</comment>
<keyword evidence="7 10" id="KW-0067">ATP-binding</keyword>
<evidence type="ECO:0000313" key="15">
    <source>
        <dbReference type="EMBL" id="CTQ41552.1"/>
    </source>
</evidence>
<dbReference type="EMBL" id="LN871598">
    <property type="protein sequence ID" value="CTQ41552.1"/>
    <property type="molecule type" value="Genomic_DNA"/>
</dbReference>
<evidence type="ECO:0000259" key="12">
    <source>
        <dbReference type="Pfam" id="PF00438"/>
    </source>
</evidence>
<evidence type="ECO:0000256" key="11">
    <source>
        <dbReference type="RuleBase" id="RU004462"/>
    </source>
</evidence>
<dbReference type="PIRSF" id="PIRSF000497">
    <property type="entry name" value="MAT"/>
    <property type="match status" value="1"/>
</dbReference>
<dbReference type="Pfam" id="PF00438">
    <property type="entry name" value="S-AdoMet_synt_N"/>
    <property type="match status" value="1"/>
</dbReference>
<dbReference type="PROSITE" id="PS00377">
    <property type="entry name" value="ADOMET_SYNTHASE_2"/>
    <property type="match status" value="1"/>
</dbReference>
<dbReference type="OrthoDB" id="5852090at2759"/>
<dbReference type="SUPFAM" id="SSF55973">
    <property type="entry name" value="S-adenosylmethionine synthetase"/>
    <property type="match status" value="3"/>
</dbReference>
<dbReference type="GO" id="GO:0006730">
    <property type="term" value="P:one-carbon metabolic process"/>
    <property type="evidence" value="ECO:0007669"/>
    <property type="project" value="UniProtKB-KW"/>
</dbReference>
<evidence type="ECO:0000256" key="8">
    <source>
        <dbReference type="ARBA" id="ARBA00022842"/>
    </source>
</evidence>
<dbReference type="PANTHER" id="PTHR11964">
    <property type="entry name" value="S-ADENOSYLMETHIONINE SYNTHETASE"/>
    <property type="match status" value="1"/>
</dbReference>
<gene>
    <name evidence="15" type="ORF">BMR1_03g04775</name>
</gene>
<comment type="pathway">
    <text evidence="1 10">Amino-acid biosynthesis; S-adenosyl-L-methionine biosynthesis; S-adenosyl-L-methionine from L-methionine: step 1/1.</text>
</comment>
<protein>
    <recommendedName>
        <fullName evidence="10">S-adenosylmethionine synthase</fullName>
        <ecNumber evidence="10">2.5.1.6</ecNumber>
    </recommendedName>
</protein>
<evidence type="ECO:0000256" key="2">
    <source>
        <dbReference type="ARBA" id="ARBA00009685"/>
    </source>
</evidence>
<dbReference type="InterPro" id="IPR022631">
    <property type="entry name" value="ADOMET_SYNTHASE_CS"/>
</dbReference>
<evidence type="ECO:0000256" key="4">
    <source>
        <dbReference type="ARBA" id="ARBA00022679"/>
    </source>
</evidence>
<dbReference type="GO" id="GO:0005524">
    <property type="term" value="F:ATP binding"/>
    <property type="evidence" value="ECO:0007669"/>
    <property type="project" value="UniProtKB-KW"/>
</dbReference>
<evidence type="ECO:0000259" key="13">
    <source>
        <dbReference type="Pfam" id="PF02772"/>
    </source>
</evidence>
<dbReference type="InterPro" id="IPR022630">
    <property type="entry name" value="S-AdoMet_synt_C"/>
</dbReference>
<comment type="cofactor">
    <cofactor evidence="10">
        <name>K(+)</name>
        <dbReference type="ChEBI" id="CHEBI:29103"/>
    </cofactor>
    <text evidence="10">Binds 1 potassium ion per subunit. The potassium ion interacts primarily with the substrate.</text>
</comment>
<proteinExistence type="inferred from homology"/>
<name>A0A0K3APZ1_BABMR</name>
<feature type="domain" description="S-adenosylmethionine synthetase central" evidence="13">
    <location>
        <begin position="127"/>
        <end position="247"/>
    </location>
</feature>
<dbReference type="EC" id="2.5.1.6" evidence="10"/>
<keyword evidence="4 10" id="KW-0808">Transferase</keyword>
<dbReference type="GO" id="GO:0004478">
    <property type="term" value="F:methionine adenosyltransferase activity"/>
    <property type="evidence" value="ECO:0007669"/>
    <property type="project" value="UniProtKB-EC"/>
</dbReference>
<comment type="catalytic activity">
    <reaction evidence="10">
        <text>L-methionine + ATP + H2O = S-adenosyl-L-methionine + phosphate + diphosphate</text>
        <dbReference type="Rhea" id="RHEA:21080"/>
        <dbReference type="ChEBI" id="CHEBI:15377"/>
        <dbReference type="ChEBI" id="CHEBI:30616"/>
        <dbReference type="ChEBI" id="CHEBI:33019"/>
        <dbReference type="ChEBI" id="CHEBI:43474"/>
        <dbReference type="ChEBI" id="CHEBI:57844"/>
        <dbReference type="ChEBI" id="CHEBI:59789"/>
        <dbReference type="EC" id="2.5.1.6"/>
    </reaction>
</comment>
<dbReference type="InterPro" id="IPR022629">
    <property type="entry name" value="S-AdoMet_synt_central"/>
</dbReference>
<feature type="domain" description="S-adenosylmethionine synthetase C-terminal" evidence="14">
    <location>
        <begin position="249"/>
        <end position="389"/>
    </location>
</feature>